<dbReference type="SUPFAM" id="SSF56300">
    <property type="entry name" value="Metallo-dependent phosphatases"/>
    <property type="match status" value="1"/>
</dbReference>
<dbReference type="STRING" id="1088818.A0A2I0A1Z5"/>
<dbReference type="InterPro" id="IPR029052">
    <property type="entry name" value="Metallo-depent_PP-like"/>
</dbReference>
<dbReference type="Gene3D" id="3.60.21.10">
    <property type="match status" value="1"/>
</dbReference>
<dbReference type="SUPFAM" id="SSF57889">
    <property type="entry name" value="Cysteine-rich domain"/>
    <property type="match status" value="1"/>
</dbReference>
<reference evidence="10 11" key="1">
    <citation type="journal article" date="2017" name="Nature">
        <title>The Apostasia genome and the evolution of orchids.</title>
        <authorList>
            <person name="Zhang G.Q."/>
            <person name="Liu K.W."/>
            <person name="Li Z."/>
            <person name="Lohaus R."/>
            <person name="Hsiao Y.Y."/>
            <person name="Niu S.C."/>
            <person name="Wang J.Y."/>
            <person name="Lin Y.C."/>
            <person name="Xu Q."/>
            <person name="Chen L.J."/>
            <person name="Yoshida K."/>
            <person name="Fujiwara S."/>
            <person name="Wang Z.W."/>
            <person name="Zhang Y.Q."/>
            <person name="Mitsuda N."/>
            <person name="Wang M."/>
            <person name="Liu G.H."/>
            <person name="Pecoraro L."/>
            <person name="Huang H.X."/>
            <person name="Xiao X.J."/>
            <person name="Lin M."/>
            <person name="Wu X.Y."/>
            <person name="Wu W.L."/>
            <person name="Chen Y.Y."/>
            <person name="Chang S.B."/>
            <person name="Sakamoto S."/>
            <person name="Ohme-Takagi M."/>
            <person name="Yagi M."/>
            <person name="Zeng S.J."/>
            <person name="Shen C.Y."/>
            <person name="Yeh C.M."/>
            <person name="Luo Y.B."/>
            <person name="Tsai W.C."/>
            <person name="Van de Peer Y."/>
            <person name="Liu Z.J."/>
        </authorList>
    </citation>
    <scope>NUCLEOTIDE SEQUENCE [LARGE SCALE GENOMIC DNA]</scope>
    <source>
        <strain evidence="11">cv. Shenzhen</strain>
        <tissue evidence="10">Stem</tissue>
    </source>
</reference>
<evidence type="ECO:0000256" key="5">
    <source>
        <dbReference type="ARBA" id="ARBA00023211"/>
    </source>
</evidence>
<dbReference type="InterPro" id="IPR046349">
    <property type="entry name" value="C1-like_sf"/>
</dbReference>
<evidence type="ECO:0000256" key="8">
    <source>
        <dbReference type="RuleBase" id="RU004273"/>
    </source>
</evidence>
<evidence type="ECO:0000259" key="9">
    <source>
        <dbReference type="PROSITE" id="PS00125"/>
    </source>
</evidence>
<gene>
    <name evidence="10" type="ORF">AXF42_Ash004110</name>
</gene>
<dbReference type="OrthoDB" id="1930084at2759"/>
<protein>
    <recommendedName>
        <fullName evidence="8">Serine/threonine-protein phosphatase</fullName>
        <ecNumber evidence="8">3.1.3.16</ecNumber>
    </recommendedName>
</protein>
<feature type="domain" description="Serine/threonine specific protein phosphatases" evidence="9">
    <location>
        <begin position="276"/>
        <end position="281"/>
    </location>
</feature>
<keyword evidence="5" id="KW-0464">Manganese</keyword>
<dbReference type="InterPro" id="IPR006186">
    <property type="entry name" value="Ser/Thr-sp_prot-phosphatase"/>
</dbReference>
<dbReference type="Pfam" id="PF00149">
    <property type="entry name" value="Metallophos"/>
    <property type="match status" value="1"/>
</dbReference>
<comment type="catalytic activity">
    <reaction evidence="6">
        <text>O-phospho-L-seryl-[protein] + H2O = L-seryl-[protein] + phosphate</text>
        <dbReference type="Rhea" id="RHEA:20629"/>
        <dbReference type="Rhea" id="RHEA-COMP:9863"/>
        <dbReference type="Rhea" id="RHEA-COMP:11604"/>
        <dbReference type="ChEBI" id="CHEBI:15377"/>
        <dbReference type="ChEBI" id="CHEBI:29999"/>
        <dbReference type="ChEBI" id="CHEBI:43474"/>
        <dbReference type="ChEBI" id="CHEBI:83421"/>
        <dbReference type="EC" id="3.1.3.16"/>
    </reaction>
</comment>
<dbReference type="PANTHER" id="PTHR11668">
    <property type="entry name" value="SERINE/THREONINE PROTEIN PHOSPHATASE"/>
    <property type="match status" value="1"/>
</dbReference>
<dbReference type="GO" id="GO:0004722">
    <property type="term" value="F:protein serine/threonine phosphatase activity"/>
    <property type="evidence" value="ECO:0007669"/>
    <property type="project" value="UniProtKB-EC"/>
</dbReference>
<dbReference type="InterPro" id="IPR031675">
    <property type="entry name" value="STPPase_N"/>
</dbReference>
<dbReference type="EMBL" id="KZ452037">
    <property type="protein sequence ID" value="PKA49570.1"/>
    <property type="molecule type" value="Genomic_DNA"/>
</dbReference>
<dbReference type="GO" id="GO:0046872">
    <property type="term" value="F:metal ion binding"/>
    <property type="evidence" value="ECO:0007669"/>
    <property type="project" value="UniProtKB-KW"/>
</dbReference>
<evidence type="ECO:0000256" key="7">
    <source>
        <dbReference type="ARBA" id="ARBA00048336"/>
    </source>
</evidence>
<keyword evidence="3 8" id="KW-0378">Hydrolase</keyword>
<dbReference type="PRINTS" id="PR00114">
    <property type="entry name" value="STPHPHTASE"/>
</dbReference>
<dbReference type="PANTHER" id="PTHR11668:SF504">
    <property type="entry name" value="SERINE_THREONINE-PROTEIN PHOSPHATASE PP1 ISOZYME 6"/>
    <property type="match status" value="1"/>
</dbReference>
<keyword evidence="11" id="KW-1185">Reference proteome</keyword>
<dbReference type="SMART" id="SM00156">
    <property type="entry name" value="PP2Ac"/>
    <property type="match status" value="1"/>
</dbReference>
<dbReference type="Proteomes" id="UP000236161">
    <property type="component" value="Unassembled WGS sequence"/>
</dbReference>
<dbReference type="InterPro" id="IPR050341">
    <property type="entry name" value="PP1_catalytic_subunit"/>
</dbReference>
<evidence type="ECO:0000256" key="6">
    <source>
        <dbReference type="ARBA" id="ARBA00047761"/>
    </source>
</evidence>
<name>A0A2I0A1Z5_9ASPA</name>
<keyword evidence="2" id="KW-0479">Metal-binding</keyword>
<keyword evidence="4" id="KW-0904">Protein phosphatase</keyword>
<proteinExistence type="inferred from homology"/>
<dbReference type="PROSITE" id="PS00125">
    <property type="entry name" value="SER_THR_PHOSPHATASE"/>
    <property type="match status" value="1"/>
</dbReference>
<evidence type="ECO:0000313" key="10">
    <source>
        <dbReference type="EMBL" id="PKA49570.1"/>
    </source>
</evidence>
<dbReference type="InterPro" id="IPR004843">
    <property type="entry name" value="Calcineurin-like_PHP"/>
</dbReference>
<dbReference type="Pfam" id="PF13905">
    <property type="entry name" value="Thioredoxin_8"/>
    <property type="match status" value="1"/>
</dbReference>
<accession>A0A2I0A1Z5</accession>
<dbReference type="GO" id="GO:0005634">
    <property type="term" value="C:nucleus"/>
    <property type="evidence" value="ECO:0007669"/>
    <property type="project" value="TreeGrafter"/>
</dbReference>
<dbReference type="GO" id="GO:0005737">
    <property type="term" value="C:cytoplasm"/>
    <property type="evidence" value="ECO:0007669"/>
    <property type="project" value="TreeGrafter"/>
</dbReference>
<evidence type="ECO:0000256" key="3">
    <source>
        <dbReference type="ARBA" id="ARBA00022801"/>
    </source>
</evidence>
<dbReference type="FunFam" id="3.60.21.10:FF:000026">
    <property type="entry name" value="Serine/threonine-protein phosphatase"/>
    <property type="match status" value="1"/>
</dbReference>
<comment type="similarity">
    <text evidence="1">Belongs to the PPP phosphatase family. PP-1 subfamily.</text>
</comment>
<comment type="catalytic activity">
    <reaction evidence="7 8">
        <text>O-phospho-L-threonyl-[protein] + H2O = L-threonyl-[protein] + phosphate</text>
        <dbReference type="Rhea" id="RHEA:47004"/>
        <dbReference type="Rhea" id="RHEA-COMP:11060"/>
        <dbReference type="Rhea" id="RHEA-COMP:11605"/>
        <dbReference type="ChEBI" id="CHEBI:15377"/>
        <dbReference type="ChEBI" id="CHEBI:30013"/>
        <dbReference type="ChEBI" id="CHEBI:43474"/>
        <dbReference type="ChEBI" id="CHEBI:61977"/>
        <dbReference type="EC" id="3.1.3.16"/>
    </reaction>
</comment>
<dbReference type="InterPro" id="IPR012336">
    <property type="entry name" value="Thioredoxin-like_fold"/>
</dbReference>
<evidence type="ECO:0000256" key="1">
    <source>
        <dbReference type="ARBA" id="ARBA00005333"/>
    </source>
</evidence>
<dbReference type="EC" id="3.1.3.16" evidence="8"/>
<dbReference type="SUPFAM" id="SSF52833">
    <property type="entry name" value="Thioredoxin-like"/>
    <property type="match status" value="1"/>
</dbReference>
<dbReference type="Pfam" id="PF16891">
    <property type="entry name" value="STPPase_N"/>
    <property type="match status" value="1"/>
</dbReference>
<sequence>MKREILQLLGGDDRGFLYRCDGRKVAVSKMQWKVLGLFFSSRSCEFSQDFNPRLEELYEKLERKGIDFKVVQVSFDKKKSSFLKDFKDKPWLAVPYEDHSVFKKLTRRFDVQSPPALVVIGSDGEIKHTLHRHVLVKTKRKYCCDSCNEEWRGWSYYCSTCDFDLDIDYRVIEGRKAARSRGISLNKSEIRQICIAASEILLGEPTLLELEAPINVCGDIHGQYADLLRIFKMIGDPPSSRYLFLGDYVDRGKQSIETICLLLAYKIRFPYDFFLLRGNHECSSTNKTYGFYDECRRRYGERIWRVFNKCFDCLPVAAIVDDRIFCVHGGLSPELRSLDQIREMERPEEDAHEGLLCDLLWADPDSGIRGWEESNRGVSYTFGADVVAEFAEEHDLNLICRAHQVMQGGYKFFAGKRLVTVFSAPNYCGKYNNYAAVMRVEDADDYSFEVLKPKK</sequence>
<dbReference type="Gene3D" id="3.40.30.10">
    <property type="entry name" value="Glutaredoxin"/>
    <property type="match status" value="1"/>
</dbReference>
<organism evidence="10 11">
    <name type="scientific">Apostasia shenzhenica</name>
    <dbReference type="NCBI Taxonomy" id="1088818"/>
    <lineage>
        <taxon>Eukaryota</taxon>
        <taxon>Viridiplantae</taxon>
        <taxon>Streptophyta</taxon>
        <taxon>Embryophyta</taxon>
        <taxon>Tracheophyta</taxon>
        <taxon>Spermatophyta</taxon>
        <taxon>Magnoliopsida</taxon>
        <taxon>Liliopsida</taxon>
        <taxon>Asparagales</taxon>
        <taxon>Orchidaceae</taxon>
        <taxon>Apostasioideae</taxon>
        <taxon>Apostasia</taxon>
    </lineage>
</organism>
<dbReference type="AlphaFoldDB" id="A0A2I0A1Z5"/>
<evidence type="ECO:0000256" key="2">
    <source>
        <dbReference type="ARBA" id="ARBA00022723"/>
    </source>
</evidence>
<evidence type="ECO:0000256" key="4">
    <source>
        <dbReference type="ARBA" id="ARBA00022912"/>
    </source>
</evidence>
<evidence type="ECO:0000313" key="11">
    <source>
        <dbReference type="Proteomes" id="UP000236161"/>
    </source>
</evidence>
<dbReference type="InterPro" id="IPR036249">
    <property type="entry name" value="Thioredoxin-like_sf"/>
</dbReference>